<organism evidence="7 8">
    <name type="scientific">Zingiber officinale</name>
    <name type="common">Ginger</name>
    <name type="synonym">Amomum zingiber</name>
    <dbReference type="NCBI Taxonomy" id="94328"/>
    <lineage>
        <taxon>Eukaryota</taxon>
        <taxon>Viridiplantae</taxon>
        <taxon>Streptophyta</taxon>
        <taxon>Embryophyta</taxon>
        <taxon>Tracheophyta</taxon>
        <taxon>Spermatophyta</taxon>
        <taxon>Magnoliopsida</taxon>
        <taxon>Liliopsida</taxon>
        <taxon>Zingiberales</taxon>
        <taxon>Zingiberaceae</taxon>
        <taxon>Zingiber</taxon>
    </lineage>
</organism>
<sequence>MEKKVSDRMHCYPRDFLKRFGSGGGEIVVEGNKGELSEVELSLGLSMGGCSAPKDGCFLRSPSIDSLSSLFSHGNVFPAAAAAAAAAAPLARTLSLPADAQEKKKRKELQSLKRSEAKRKRSEKSVPSSKEDPKGDILADDDLDASQIPSNRAVPSLLPTPPARRDRARVRDGSKCFTAPETQASFESQGSSYSGVYDLACRGKQGAFVICWLGFNILGSNSSSEAKSASPAIAFFPQQKNRAPAIDPPPTTTSRAVSGTENESRRANLFAKEAERDMMKEMPCVSTRGGPNCRRIEGFLYKYRKGEEVRIVCVCHGRFFTPAEFVKHAGGGEVAHPLRHIVVNPAPTSIL</sequence>
<evidence type="ECO:0000256" key="3">
    <source>
        <dbReference type="ARBA" id="ARBA00023242"/>
    </source>
</evidence>
<feature type="region of interest" description="Disordered" evidence="5">
    <location>
        <begin position="239"/>
        <end position="264"/>
    </location>
</feature>
<evidence type="ECO:0000313" key="7">
    <source>
        <dbReference type="EMBL" id="KAG6502747.1"/>
    </source>
</evidence>
<evidence type="ECO:0000256" key="5">
    <source>
        <dbReference type="SAM" id="MobiDB-lite"/>
    </source>
</evidence>
<dbReference type="Proteomes" id="UP000734854">
    <property type="component" value="Unassembled WGS sequence"/>
</dbReference>
<evidence type="ECO:0000256" key="1">
    <source>
        <dbReference type="ARBA" id="ARBA00004123"/>
    </source>
</evidence>
<accession>A0A8J5GFK4</accession>
<feature type="compositionally biased region" description="Polar residues" evidence="5">
    <location>
        <begin position="252"/>
        <end position="261"/>
    </location>
</feature>
<dbReference type="GO" id="GO:0005634">
    <property type="term" value="C:nucleus"/>
    <property type="evidence" value="ECO:0007669"/>
    <property type="project" value="UniProtKB-SubCell"/>
</dbReference>
<comment type="function">
    <text evidence="4">Acts as a negative regulator of abscisic acid (ABA) response.</text>
</comment>
<keyword evidence="3 4" id="KW-0539">Nucleus</keyword>
<keyword evidence="8" id="KW-1185">Reference proteome</keyword>
<gene>
    <name evidence="7" type="ORF">ZIOFF_035034</name>
</gene>
<evidence type="ECO:0000256" key="2">
    <source>
        <dbReference type="ARBA" id="ARBA00006081"/>
    </source>
</evidence>
<dbReference type="GO" id="GO:0007165">
    <property type="term" value="P:signal transduction"/>
    <property type="evidence" value="ECO:0007669"/>
    <property type="project" value="InterPro"/>
</dbReference>
<dbReference type="EMBL" id="JACMSC010000010">
    <property type="protein sequence ID" value="KAG6502747.1"/>
    <property type="molecule type" value="Genomic_DNA"/>
</dbReference>
<protein>
    <recommendedName>
        <fullName evidence="4">Ninja-family protein</fullName>
    </recommendedName>
    <alternativeName>
        <fullName evidence="4">ABI-binding protein</fullName>
    </alternativeName>
</protein>
<dbReference type="AlphaFoldDB" id="A0A8J5GFK4"/>
<feature type="domain" description="Tify" evidence="6">
    <location>
        <begin position="310"/>
        <end position="342"/>
    </location>
</feature>
<evidence type="ECO:0000259" key="6">
    <source>
        <dbReference type="Pfam" id="PF16135"/>
    </source>
</evidence>
<dbReference type="Pfam" id="PF16135">
    <property type="entry name" value="TDBD"/>
    <property type="match status" value="1"/>
</dbReference>
<evidence type="ECO:0000313" key="8">
    <source>
        <dbReference type="Proteomes" id="UP000734854"/>
    </source>
</evidence>
<proteinExistence type="inferred from homology"/>
<dbReference type="PANTHER" id="PTHR31413:SF31">
    <property type="entry name" value="NINJA-FAMILY PROTEIN AFP3"/>
    <property type="match status" value="1"/>
</dbReference>
<feature type="region of interest" description="Disordered" evidence="5">
    <location>
        <begin position="98"/>
        <end position="171"/>
    </location>
</feature>
<dbReference type="InterPro" id="IPR032310">
    <property type="entry name" value="NLS_NINJA_AFP-like"/>
</dbReference>
<evidence type="ECO:0000256" key="4">
    <source>
        <dbReference type="RuleBase" id="RU369029"/>
    </source>
</evidence>
<dbReference type="InterPro" id="IPR031307">
    <property type="entry name" value="Ninja_fam"/>
</dbReference>
<dbReference type="InterPro" id="IPR032308">
    <property type="entry name" value="TDBD"/>
</dbReference>
<name>A0A8J5GFK4_ZINOF</name>
<dbReference type="PANTHER" id="PTHR31413">
    <property type="entry name" value="AFP HOMOLOG 2"/>
    <property type="match status" value="1"/>
</dbReference>
<comment type="caution">
    <text evidence="7">The sequence shown here is derived from an EMBL/GenBank/DDBJ whole genome shotgun (WGS) entry which is preliminary data.</text>
</comment>
<reference evidence="7 8" key="1">
    <citation type="submission" date="2020-08" db="EMBL/GenBank/DDBJ databases">
        <title>Plant Genome Project.</title>
        <authorList>
            <person name="Zhang R.-G."/>
        </authorList>
    </citation>
    <scope>NUCLEOTIDE SEQUENCE [LARGE SCALE GENOMIC DNA]</scope>
    <source>
        <tissue evidence="7">Rhizome</tissue>
    </source>
</reference>
<comment type="similarity">
    <text evidence="2 4">Belongs to the Ninja family.</text>
</comment>
<comment type="subcellular location">
    <subcellularLocation>
        <location evidence="1 4">Nucleus</location>
    </subcellularLocation>
</comment>
<dbReference type="GO" id="GO:0045892">
    <property type="term" value="P:negative regulation of DNA-templated transcription"/>
    <property type="evidence" value="ECO:0007669"/>
    <property type="project" value="TreeGrafter"/>
</dbReference>
<dbReference type="Pfam" id="PF16136">
    <property type="entry name" value="NLS_NINJA_AFP"/>
    <property type="match status" value="1"/>
</dbReference>